<evidence type="ECO:0000313" key="4">
    <source>
        <dbReference type="Proteomes" id="UP000610746"/>
    </source>
</evidence>
<keyword evidence="3" id="KW-0131">Cell cycle</keyword>
<comment type="caution">
    <text evidence="3">The sequence shown here is derived from an EMBL/GenBank/DDBJ whole genome shotgun (WGS) entry which is preliminary data.</text>
</comment>
<gene>
    <name evidence="3" type="ORF">HNQ03_000162</name>
</gene>
<feature type="transmembrane region" description="Helical" evidence="1">
    <location>
        <begin position="53"/>
        <end position="71"/>
    </location>
</feature>
<evidence type="ECO:0000256" key="2">
    <source>
        <dbReference type="SAM" id="SignalP"/>
    </source>
</evidence>
<reference evidence="3" key="1">
    <citation type="submission" date="2020-05" db="EMBL/GenBank/DDBJ databases">
        <title>Genomic Encyclopedia of Type Strains, Phase IV (KMG-V): Genome sequencing to study the core and pangenomes of soil and plant-associated prokaryotes.</title>
        <authorList>
            <person name="Whitman W."/>
        </authorList>
    </citation>
    <scope>NUCLEOTIDE SEQUENCE</scope>
    <source>
        <strain evidence="3">16F</strain>
    </source>
</reference>
<dbReference type="AlphaFoldDB" id="A0A8J8K7M3"/>
<keyword evidence="4" id="KW-1185">Reference proteome</keyword>
<evidence type="ECO:0000313" key="3">
    <source>
        <dbReference type="EMBL" id="NRS91097.1"/>
    </source>
</evidence>
<accession>A0A8J8K7M3</accession>
<feature type="chain" id="PRO_5035294876" evidence="2">
    <location>
        <begin position="30"/>
        <end position="78"/>
    </location>
</feature>
<keyword evidence="1" id="KW-1133">Transmembrane helix</keyword>
<keyword evidence="1" id="KW-0472">Membrane</keyword>
<name>A0A8J8K7M3_9FLAO</name>
<dbReference type="EMBL" id="JABSNO010000001">
    <property type="protein sequence ID" value="NRS91097.1"/>
    <property type="molecule type" value="Genomic_DNA"/>
</dbReference>
<dbReference type="Proteomes" id="UP000610746">
    <property type="component" value="Unassembled WGS sequence"/>
</dbReference>
<keyword evidence="1" id="KW-0812">Transmembrane</keyword>
<dbReference type="GO" id="GO:0051301">
    <property type="term" value="P:cell division"/>
    <property type="evidence" value="ECO:0007669"/>
    <property type="project" value="UniProtKB-KW"/>
</dbReference>
<keyword evidence="2" id="KW-0732">Signal</keyword>
<organism evidence="3 4">
    <name type="scientific">Frigoriflavimonas asaccharolytica</name>
    <dbReference type="NCBI Taxonomy" id="2735899"/>
    <lineage>
        <taxon>Bacteria</taxon>
        <taxon>Pseudomonadati</taxon>
        <taxon>Bacteroidota</taxon>
        <taxon>Flavobacteriia</taxon>
        <taxon>Flavobacteriales</taxon>
        <taxon>Weeksellaceae</taxon>
        <taxon>Frigoriflavimonas</taxon>
    </lineage>
</organism>
<keyword evidence="3" id="KW-0132">Cell division</keyword>
<proteinExistence type="predicted"/>
<feature type="signal peptide" evidence="2">
    <location>
        <begin position="1"/>
        <end position="29"/>
    </location>
</feature>
<evidence type="ECO:0000256" key="1">
    <source>
        <dbReference type="SAM" id="Phobius"/>
    </source>
</evidence>
<protein>
    <submittedName>
        <fullName evidence="3">Cell division protein FtsW (Lipid II flippase)</fullName>
    </submittedName>
</protein>
<sequence>MKNLNYLQSSLSKMKLMAIMVLASVYSFAQDSTSKVVNTTTTTTKTEEFYTNPIYWVIGGLVLIIIIALFARGNGKKD</sequence>
<dbReference type="RefSeq" id="WP_173777728.1">
    <property type="nucleotide sequence ID" value="NZ_JABSNO010000001.1"/>
</dbReference>